<dbReference type="PANTHER" id="PTHR44329:SF84">
    <property type="entry name" value="PROTEIN KINASE LIKE PROTEIN"/>
    <property type="match status" value="1"/>
</dbReference>
<feature type="region of interest" description="Disordered" evidence="1">
    <location>
        <begin position="484"/>
        <end position="504"/>
    </location>
</feature>
<feature type="compositionally biased region" description="Acidic residues" evidence="1">
    <location>
        <begin position="606"/>
        <end position="628"/>
    </location>
</feature>
<accession>A0AAV3NUD8</accession>
<gene>
    <name evidence="3" type="ORF">LIER_35666</name>
</gene>
<dbReference type="Gene3D" id="1.10.510.10">
    <property type="entry name" value="Transferase(Phosphotransferase) domain 1"/>
    <property type="match status" value="2"/>
</dbReference>
<reference evidence="3 4" key="1">
    <citation type="submission" date="2024-01" db="EMBL/GenBank/DDBJ databases">
        <title>The complete chloroplast genome sequence of Lithospermum erythrorhizon: insights into the phylogenetic relationship among Boraginaceae species and the maternal lineages of purple gromwells.</title>
        <authorList>
            <person name="Okada T."/>
            <person name="Watanabe K."/>
        </authorList>
    </citation>
    <scope>NUCLEOTIDE SEQUENCE [LARGE SCALE GENOMIC DNA]</scope>
</reference>
<dbReference type="SMART" id="SM00220">
    <property type="entry name" value="S_TKc"/>
    <property type="match status" value="1"/>
</dbReference>
<evidence type="ECO:0000256" key="1">
    <source>
        <dbReference type="SAM" id="MobiDB-lite"/>
    </source>
</evidence>
<keyword evidence="4" id="KW-1185">Reference proteome</keyword>
<dbReference type="InterPro" id="IPR000719">
    <property type="entry name" value="Prot_kinase_dom"/>
</dbReference>
<protein>
    <submittedName>
        <fullName evidence="3">Non-receptor serine/threonine protein kinase</fullName>
    </submittedName>
</protein>
<evidence type="ECO:0000313" key="4">
    <source>
        <dbReference type="Proteomes" id="UP001454036"/>
    </source>
</evidence>
<proteinExistence type="predicted"/>
<feature type="region of interest" description="Disordered" evidence="1">
    <location>
        <begin position="600"/>
        <end position="637"/>
    </location>
</feature>
<evidence type="ECO:0000313" key="3">
    <source>
        <dbReference type="EMBL" id="GAA0142989.1"/>
    </source>
</evidence>
<dbReference type="InterPro" id="IPR011009">
    <property type="entry name" value="Kinase-like_dom_sf"/>
</dbReference>
<feature type="domain" description="Protein kinase" evidence="2">
    <location>
        <begin position="33"/>
        <end position="299"/>
    </location>
</feature>
<dbReference type="PROSITE" id="PS50011">
    <property type="entry name" value="PROTEIN_KINASE_DOM"/>
    <property type="match status" value="2"/>
</dbReference>
<dbReference type="GO" id="GO:0004674">
    <property type="term" value="F:protein serine/threonine kinase activity"/>
    <property type="evidence" value="ECO:0007669"/>
    <property type="project" value="UniProtKB-KW"/>
</dbReference>
<keyword evidence="3" id="KW-0418">Kinase</keyword>
<keyword evidence="3" id="KW-0808">Transferase</keyword>
<dbReference type="GO" id="GO:0005524">
    <property type="term" value="F:ATP binding"/>
    <property type="evidence" value="ECO:0007669"/>
    <property type="project" value="InterPro"/>
</dbReference>
<organism evidence="3 4">
    <name type="scientific">Lithospermum erythrorhizon</name>
    <name type="common">Purple gromwell</name>
    <name type="synonym">Lithospermum officinale var. erythrorhizon</name>
    <dbReference type="NCBI Taxonomy" id="34254"/>
    <lineage>
        <taxon>Eukaryota</taxon>
        <taxon>Viridiplantae</taxon>
        <taxon>Streptophyta</taxon>
        <taxon>Embryophyta</taxon>
        <taxon>Tracheophyta</taxon>
        <taxon>Spermatophyta</taxon>
        <taxon>Magnoliopsida</taxon>
        <taxon>eudicotyledons</taxon>
        <taxon>Gunneridae</taxon>
        <taxon>Pentapetalae</taxon>
        <taxon>asterids</taxon>
        <taxon>lamiids</taxon>
        <taxon>Boraginales</taxon>
        <taxon>Boraginaceae</taxon>
        <taxon>Boraginoideae</taxon>
        <taxon>Lithospermeae</taxon>
        <taxon>Lithospermum</taxon>
    </lineage>
</organism>
<dbReference type="PANTHER" id="PTHR44329">
    <property type="entry name" value="SERINE/THREONINE-PROTEIN KINASE TNNI3K-RELATED"/>
    <property type="match status" value="1"/>
</dbReference>
<feature type="compositionally biased region" description="Polar residues" evidence="1">
    <location>
        <begin position="487"/>
        <end position="497"/>
    </location>
</feature>
<comment type="caution">
    <text evidence="3">The sequence shown here is derived from an EMBL/GenBank/DDBJ whole genome shotgun (WGS) entry which is preliminary data.</text>
</comment>
<dbReference type="Proteomes" id="UP001454036">
    <property type="component" value="Unassembled WGS sequence"/>
</dbReference>
<dbReference type="InterPro" id="IPR001245">
    <property type="entry name" value="Ser-Thr/Tyr_kinase_cat_dom"/>
</dbReference>
<dbReference type="Pfam" id="PF07714">
    <property type="entry name" value="PK_Tyr_Ser-Thr"/>
    <property type="match status" value="2"/>
</dbReference>
<evidence type="ECO:0000259" key="2">
    <source>
        <dbReference type="PROSITE" id="PS50011"/>
    </source>
</evidence>
<sequence>MSDDEYIVDIPDEDETESLDLSQTQFEIDANDLSILCSMCKGDTSDIYKGLYKDKWKVAVKMLPGSSLVASERAKFDRQVEILKRAKHINIVKFIGSTVYDESSMMIVLELMKNCANIEQYIRVLRDDGEVMNLKLALGIGLVTSGAMEYLHSQGIMHRNLKPSNVLITHDCTLRLTGFSNAMEEIVDEEDIQPINRSQGLVLFLLPLAMWSIQKTQRKQNDRRMDIYCFGQLLYKVLKSVTKPLNKDMNATGPLYLSSCEEGFPSMEGIPESLVPFLKCCLEGRADFTLIMQSLGTYLGQIYNVEIAQVSTRTDSSTRHLGNRGFMDHRDLCCGPVISITPSATFYLAKYKSRHVVVKIFEKANIEHVNKERRDKFNRQVDVLSRIEHQNIVQFIGSCTEPSLTIVTEYMEGGTLERYLLDLVRKPLYIKIAISFALGISKAMHYLHSKGITHRDLKTSNVFLTSDQDFIKLGGFGHAREEITDEMSMTNKASSSKPTKKQNDREADVYNFSRILFDFLSNDRTTFQKYVATSKGKRPAFENVPDEMVQLLDSCASQDADERPEFKQITNILWKLQNENPEKEDEDEWVGVDTMFKTLFSHSSTENEEELLEERDDRGDDEQDEENAEKEKKKKSKRWLCCACTS</sequence>
<dbReference type="SUPFAM" id="SSF56112">
    <property type="entry name" value="Protein kinase-like (PK-like)"/>
    <property type="match status" value="2"/>
</dbReference>
<name>A0AAV3NUD8_LITER</name>
<dbReference type="PROSITE" id="PS00108">
    <property type="entry name" value="PROTEIN_KINASE_ST"/>
    <property type="match status" value="1"/>
</dbReference>
<dbReference type="InterPro" id="IPR008271">
    <property type="entry name" value="Ser/Thr_kinase_AS"/>
</dbReference>
<dbReference type="EMBL" id="BAABME010015792">
    <property type="protein sequence ID" value="GAA0142989.1"/>
    <property type="molecule type" value="Genomic_DNA"/>
</dbReference>
<feature type="domain" description="Protein kinase" evidence="2">
    <location>
        <begin position="326"/>
        <end position="590"/>
    </location>
</feature>
<dbReference type="AlphaFoldDB" id="A0AAV3NUD8"/>
<keyword evidence="3" id="KW-0723">Serine/threonine-protein kinase</keyword>
<dbReference type="InterPro" id="IPR051681">
    <property type="entry name" value="Ser/Thr_Kinases-Pseudokinases"/>
</dbReference>